<accession>A0A7X5V3C7</accession>
<dbReference type="AlphaFoldDB" id="A0A7X5V3C7"/>
<evidence type="ECO:0000313" key="1">
    <source>
        <dbReference type="EMBL" id="NIJ67159.1"/>
    </source>
</evidence>
<name>A0A7X5V3C7_9SPHN</name>
<dbReference type="EMBL" id="JAASQV010000006">
    <property type="protein sequence ID" value="NIJ67159.1"/>
    <property type="molecule type" value="Genomic_DNA"/>
</dbReference>
<proteinExistence type="predicted"/>
<gene>
    <name evidence="1" type="ORF">FHR20_004141</name>
</gene>
<organism evidence="1 2">
    <name type="scientific">Sphingomonas leidyi</name>
    <dbReference type="NCBI Taxonomy" id="68569"/>
    <lineage>
        <taxon>Bacteria</taxon>
        <taxon>Pseudomonadati</taxon>
        <taxon>Pseudomonadota</taxon>
        <taxon>Alphaproteobacteria</taxon>
        <taxon>Sphingomonadales</taxon>
        <taxon>Sphingomonadaceae</taxon>
        <taxon>Sphingomonas</taxon>
    </lineage>
</organism>
<keyword evidence="2" id="KW-1185">Reference proteome</keyword>
<evidence type="ECO:0000313" key="2">
    <source>
        <dbReference type="Proteomes" id="UP000564677"/>
    </source>
</evidence>
<sequence length="101" mass="11224">MSIMVVENLVDFDMTDKTAVARRCVIDFEYLPDVRAIGLTQAGHCAARIHTDDLAAHEQAMADTLCEERRAAKEQKPTAAPTPRCFRIAVSSVKSDARTRF</sequence>
<comment type="caution">
    <text evidence="1">The sequence shown here is derived from an EMBL/GenBank/DDBJ whole genome shotgun (WGS) entry which is preliminary data.</text>
</comment>
<dbReference type="Proteomes" id="UP000564677">
    <property type="component" value="Unassembled WGS sequence"/>
</dbReference>
<reference evidence="1 2" key="1">
    <citation type="submission" date="2020-03" db="EMBL/GenBank/DDBJ databases">
        <title>Genomic Encyclopedia of Type Strains, Phase IV (KMG-IV): sequencing the most valuable type-strain genomes for metagenomic binning, comparative biology and taxonomic classification.</title>
        <authorList>
            <person name="Goeker M."/>
        </authorList>
    </citation>
    <scope>NUCLEOTIDE SEQUENCE [LARGE SCALE GENOMIC DNA]</scope>
    <source>
        <strain evidence="1 2">DSM 4733</strain>
    </source>
</reference>
<protein>
    <submittedName>
        <fullName evidence="1">Uncharacterized protein</fullName>
    </submittedName>
</protein>